<sequence>MSSAVASLPDDIDALRALCARQAEELARQSGQLQARDSLNDRLFQYFLSILSLRLFD</sequence>
<dbReference type="EMBL" id="JALNMJ010000055">
    <property type="protein sequence ID" value="MCK7616256.1"/>
    <property type="molecule type" value="Genomic_DNA"/>
</dbReference>
<name>A0ABT0H3P8_9HYPH</name>
<comment type="caution">
    <text evidence="1">The sequence shown here is derived from an EMBL/GenBank/DDBJ whole genome shotgun (WGS) entry which is preliminary data.</text>
</comment>
<gene>
    <name evidence="1" type="ORF">M0H32_29295</name>
</gene>
<accession>A0ABT0H3P8</accession>
<organism evidence="1 2">
    <name type="scientific">Roseibium sediminicola</name>
    <dbReference type="NCBI Taxonomy" id="2933272"/>
    <lineage>
        <taxon>Bacteria</taxon>
        <taxon>Pseudomonadati</taxon>
        <taxon>Pseudomonadota</taxon>
        <taxon>Alphaproteobacteria</taxon>
        <taxon>Hyphomicrobiales</taxon>
        <taxon>Stappiaceae</taxon>
        <taxon>Roseibium</taxon>
    </lineage>
</organism>
<reference evidence="1" key="1">
    <citation type="submission" date="2022-04" db="EMBL/GenBank/DDBJ databases">
        <title>Roseibium sp. CAU 1639 isolated from mud.</title>
        <authorList>
            <person name="Kim W."/>
        </authorList>
    </citation>
    <scope>NUCLEOTIDE SEQUENCE</scope>
    <source>
        <strain evidence="1">CAU 1639</strain>
    </source>
</reference>
<evidence type="ECO:0000313" key="1">
    <source>
        <dbReference type="EMBL" id="MCK7616256.1"/>
    </source>
</evidence>
<proteinExistence type="predicted"/>
<keyword evidence="2" id="KW-1185">Reference proteome</keyword>
<dbReference type="Proteomes" id="UP001431221">
    <property type="component" value="Unassembled WGS sequence"/>
</dbReference>
<dbReference type="RefSeq" id="WP_248160291.1">
    <property type="nucleotide sequence ID" value="NZ_JALNMJ010000055.1"/>
</dbReference>
<protein>
    <submittedName>
        <fullName evidence="1">Uncharacterized protein</fullName>
    </submittedName>
</protein>
<evidence type="ECO:0000313" key="2">
    <source>
        <dbReference type="Proteomes" id="UP001431221"/>
    </source>
</evidence>